<dbReference type="Proteomes" id="UP000278962">
    <property type="component" value="Unassembled WGS sequence"/>
</dbReference>
<dbReference type="RefSeq" id="WP_121257201.1">
    <property type="nucleotide sequence ID" value="NZ_RBIL01000002.1"/>
</dbReference>
<comment type="similarity">
    <text evidence="1">Belongs to the YciI family.</text>
</comment>
<dbReference type="OrthoDB" id="668782at2"/>
<dbReference type="PANTHER" id="PTHR35174">
    <property type="entry name" value="BLL7171 PROTEIN-RELATED"/>
    <property type="match status" value="1"/>
</dbReference>
<sequence length="111" mass="12197">MRYALLIYVDPNAQDGTSEEERAAVTREYMAMYEDERVHSGAHLKGIETATVVRDDLVTDGPFANTKEIFGGFFLIEAADLDGALEIAKRVPATRAGGAVEVRPINSEHTR</sequence>
<keyword evidence="4" id="KW-1185">Reference proteome</keyword>
<evidence type="ECO:0000256" key="1">
    <source>
        <dbReference type="ARBA" id="ARBA00007689"/>
    </source>
</evidence>
<reference evidence="3 4" key="1">
    <citation type="submission" date="2018-10" db="EMBL/GenBank/DDBJ databases">
        <title>Genomic Encyclopedia of Archaeal and Bacterial Type Strains, Phase II (KMG-II): from individual species to whole genera.</title>
        <authorList>
            <person name="Goeker M."/>
        </authorList>
    </citation>
    <scope>NUCLEOTIDE SEQUENCE [LARGE SCALE GENOMIC DNA]</scope>
    <source>
        <strain evidence="3 4">DSM 14954</strain>
    </source>
</reference>
<protein>
    <recommendedName>
        <fullName evidence="2">YCII-related domain-containing protein</fullName>
    </recommendedName>
</protein>
<gene>
    <name evidence="3" type="ORF">C8N24_6079</name>
</gene>
<comment type="caution">
    <text evidence="3">The sequence shown here is derived from an EMBL/GenBank/DDBJ whole genome shotgun (WGS) entry which is preliminary data.</text>
</comment>
<dbReference type="AlphaFoldDB" id="A0A660L220"/>
<dbReference type="Pfam" id="PF03795">
    <property type="entry name" value="YCII"/>
    <property type="match status" value="1"/>
</dbReference>
<dbReference type="EMBL" id="RBIL01000002">
    <property type="protein sequence ID" value="RKQ88041.1"/>
    <property type="molecule type" value="Genomic_DNA"/>
</dbReference>
<dbReference type="Gene3D" id="3.30.70.1060">
    <property type="entry name" value="Dimeric alpha+beta barrel"/>
    <property type="match status" value="1"/>
</dbReference>
<proteinExistence type="inferred from homology"/>
<dbReference type="InterPro" id="IPR011008">
    <property type="entry name" value="Dimeric_a/b-barrel"/>
</dbReference>
<organism evidence="3 4">
    <name type="scientific">Solirubrobacter pauli</name>
    <dbReference type="NCBI Taxonomy" id="166793"/>
    <lineage>
        <taxon>Bacteria</taxon>
        <taxon>Bacillati</taxon>
        <taxon>Actinomycetota</taxon>
        <taxon>Thermoleophilia</taxon>
        <taxon>Solirubrobacterales</taxon>
        <taxon>Solirubrobacteraceae</taxon>
        <taxon>Solirubrobacter</taxon>
    </lineage>
</organism>
<feature type="domain" description="YCII-related" evidence="2">
    <location>
        <begin position="1"/>
        <end position="105"/>
    </location>
</feature>
<evidence type="ECO:0000313" key="3">
    <source>
        <dbReference type="EMBL" id="RKQ88041.1"/>
    </source>
</evidence>
<dbReference type="SUPFAM" id="SSF54909">
    <property type="entry name" value="Dimeric alpha+beta barrel"/>
    <property type="match status" value="1"/>
</dbReference>
<evidence type="ECO:0000259" key="2">
    <source>
        <dbReference type="Pfam" id="PF03795"/>
    </source>
</evidence>
<dbReference type="InterPro" id="IPR005545">
    <property type="entry name" value="YCII"/>
</dbReference>
<name>A0A660L220_9ACTN</name>
<evidence type="ECO:0000313" key="4">
    <source>
        <dbReference type="Proteomes" id="UP000278962"/>
    </source>
</evidence>
<accession>A0A660L220</accession>
<dbReference type="PANTHER" id="PTHR35174:SF3">
    <property type="entry name" value="BLL7171 PROTEIN"/>
    <property type="match status" value="1"/>
</dbReference>